<dbReference type="KEGG" id="rca:Rcas_3136"/>
<feature type="domain" description="GGDEF" evidence="7">
    <location>
        <begin position="521"/>
        <end position="654"/>
    </location>
</feature>
<dbReference type="PROSITE" id="PS50113">
    <property type="entry name" value="PAC"/>
    <property type="match status" value="2"/>
</dbReference>
<dbReference type="Pfam" id="PF08448">
    <property type="entry name" value="PAS_4"/>
    <property type="match status" value="1"/>
</dbReference>
<name>A7NNP6_ROSCS</name>
<evidence type="ECO:0000259" key="3">
    <source>
        <dbReference type="PROSITE" id="PS50110"/>
    </source>
</evidence>
<dbReference type="eggNOG" id="COG5001">
    <property type="taxonomic scope" value="Bacteria"/>
</dbReference>
<dbReference type="CDD" id="cd00130">
    <property type="entry name" value="PAS"/>
    <property type="match status" value="1"/>
</dbReference>
<dbReference type="Pfam" id="PF00563">
    <property type="entry name" value="EAL"/>
    <property type="match status" value="1"/>
</dbReference>
<dbReference type="InterPro" id="IPR035919">
    <property type="entry name" value="EAL_sf"/>
</dbReference>
<keyword evidence="9" id="KW-1185">Reference proteome</keyword>
<protein>
    <submittedName>
        <fullName evidence="8">Response regulator receiver modulated diguanylate cyclase/phosphodiesterase with PAS/PAC sensor(S)</fullName>
    </submittedName>
</protein>
<dbReference type="Gene3D" id="3.30.450.20">
    <property type="entry name" value="PAS domain"/>
    <property type="match status" value="2"/>
</dbReference>
<dbReference type="STRING" id="383372.Rcas_3136"/>
<evidence type="ECO:0000256" key="1">
    <source>
        <dbReference type="PROSITE-ProRule" id="PRU00169"/>
    </source>
</evidence>
<dbReference type="SMART" id="SM00086">
    <property type="entry name" value="PAC"/>
    <property type="match status" value="2"/>
</dbReference>
<dbReference type="CDD" id="cd01949">
    <property type="entry name" value="GGDEF"/>
    <property type="match status" value="1"/>
</dbReference>
<evidence type="ECO:0000313" key="8">
    <source>
        <dbReference type="EMBL" id="ABU59190.1"/>
    </source>
</evidence>
<dbReference type="Proteomes" id="UP000000263">
    <property type="component" value="Chromosome"/>
</dbReference>
<dbReference type="RefSeq" id="WP_012121614.1">
    <property type="nucleotide sequence ID" value="NC_009767.1"/>
</dbReference>
<evidence type="ECO:0000256" key="2">
    <source>
        <dbReference type="SAM" id="Coils"/>
    </source>
</evidence>
<dbReference type="Pfam" id="PF00990">
    <property type="entry name" value="GGDEF"/>
    <property type="match status" value="1"/>
</dbReference>
<dbReference type="AlphaFoldDB" id="A7NNP6"/>
<gene>
    <name evidence="8" type="ordered locus">Rcas_3136</name>
</gene>
<dbReference type="Pfam" id="PF00072">
    <property type="entry name" value="Response_reg"/>
    <property type="match status" value="1"/>
</dbReference>
<dbReference type="GO" id="GO:0000160">
    <property type="term" value="P:phosphorelay signal transduction system"/>
    <property type="evidence" value="ECO:0007669"/>
    <property type="project" value="InterPro"/>
</dbReference>
<proteinExistence type="predicted"/>
<dbReference type="FunFam" id="3.20.20.450:FF:000001">
    <property type="entry name" value="Cyclic di-GMP phosphodiesterase yahA"/>
    <property type="match status" value="1"/>
</dbReference>
<dbReference type="InterPro" id="IPR013655">
    <property type="entry name" value="PAS_fold_3"/>
</dbReference>
<dbReference type="InterPro" id="IPR000160">
    <property type="entry name" value="GGDEF_dom"/>
</dbReference>
<dbReference type="SUPFAM" id="SSF52172">
    <property type="entry name" value="CheY-like"/>
    <property type="match status" value="1"/>
</dbReference>
<dbReference type="PROSITE" id="PS50110">
    <property type="entry name" value="RESPONSE_REGULATORY"/>
    <property type="match status" value="1"/>
</dbReference>
<dbReference type="NCBIfam" id="TIGR00229">
    <property type="entry name" value="sensory_box"/>
    <property type="match status" value="2"/>
</dbReference>
<reference evidence="8 9" key="1">
    <citation type="submission" date="2007-08" db="EMBL/GenBank/DDBJ databases">
        <title>Complete sequence of Roseiflexus castenholzii DSM 13941.</title>
        <authorList>
            <consortium name="US DOE Joint Genome Institute"/>
            <person name="Copeland A."/>
            <person name="Lucas S."/>
            <person name="Lapidus A."/>
            <person name="Barry K."/>
            <person name="Glavina del Rio T."/>
            <person name="Dalin E."/>
            <person name="Tice H."/>
            <person name="Pitluck S."/>
            <person name="Thompson L.S."/>
            <person name="Brettin T."/>
            <person name="Bruce D."/>
            <person name="Detter J.C."/>
            <person name="Han C."/>
            <person name="Tapia R."/>
            <person name="Schmutz J."/>
            <person name="Larimer F."/>
            <person name="Land M."/>
            <person name="Hauser L."/>
            <person name="Kyrpides N."/>
            <person name="Mikhailova N."/>
            <person name="Bryant D.A."/>
            <person name="Hanada S."/>
            <person name="Tsukatani Y."/>
            <person name="Richardson P."/>
        </authorList>
    </citation>
    <scope>NUCLEOTIDE SEQUENCE [LARGE SCALE GENOMIC DNA]</scope>
    <source>
        <strain evidence="9">DSM 13941 / HLO8</strain>
    </source>
</reference>
<dbReference type="Gene3D" id="3.30.70.270">
    <property type="match status" value="1"/>
</dbReference>
<dbReference type="CDD" id="cd01948">
    <property type="entry name" value="EAL"/>
    <property type="match status" value="1"/>
</dbReference>
<dbReference type="InterPro" id="IPR001633">
    <property type="entry name" value="EAL_dom"/>
</dbReference>
<dbReference type="SUPFAM" id="SSF55785">
    <property type="entry name" value="PYP-like sensor domain (PAS domain)"/>
    <property type="match status" value="2"/>
</dbReference>
<dbReference type="HOGENOM" id="CLU_000445_70_50_0"/>
<evidence type="ECO:0000259" key="6">
    <source>
        <dbReference type="PROSITE" id="PS50883"/>
    </source>
</evidence>
<dbReference type="SMART" id="SM00091">
    <property type="entry name" value="PAS"/>
    <property type="match status" value="2"/>
</dbReference>
<dbReference type="PANTHER" id="PTHR44757">
    <property type="entry name" value="DIGUANYLATE CYCLASE DGCP"/>
    <property type="match status" value="1"/>
</dbReference>
<dbReference type="InterPro" id="IPR013656">
    <property type="entry name" value="PAS_4"/>
</dbReference>
<dbReference type="InterPro" id="IPR029787">
    <property type="entry name" value="Nucleotide_cyclase"/>
</dbReference>
<dbReference type="SUPFAM" id="SSF55073">
    <property type="entry name" value="Nucleotide cyclase"/>
    <property type="match status" value="1"/>
</dbReference>
<dbReference type="Gene3D" id="3.20.20.450">
    <property type="entry name" value="EAL domain"/>
    <property type="match status" value="1"/>
</dbReference>
<dbReference type="Gene3D" id="2.10.70.100">
    <property type="match status" value="1"/>
</dbReference>
<dbReference type="Pfam" id="PF08447">
    <property type="entry name" value="PAS_3"/>
    <property type="match status" value="1"/>
</dbReference>
<dbReference type="OrthoDB" id="158981at2"/>
<evidence type="ECO:0000259" key="7">
    <source>
        <dbReference type="PROSITE" id="PS50887"/>
    </source>
</evidence>
<dbReference type="InterPro" id="IPR035965">
    <property type="entry name" value="PAS-like_dom_sf"/>
</dbReference>
<dbReference type="InterPro" id="IPR043128">
    <property type="entry name" value="Rev_trsase/Diguanyl_cyclase"/>
</dbReference>
<keyword evidence="1" id="KW-0597">Phosphoprotein</keyword>
<dbReference type="SMART" id="SM00448">
    <property type="entry name" value="REC"/>
    <property type="match status" value="1"/>
</dbReference>
<organism evidence="8 9">
    <name type="scientific">Roseiflexus castenholzii (strain DSM 13941 / HLO8)</name>
    <dbReference type="NCBI Taxonomy" id="383372"/>
    <lineage>
        <taxon>Bacteria</taxon>
        <taxon>Bacillati</taxon>
        <taxon>Chloroflexota</taxon>
        <taxon>Chloroflexia</taxon>
        <taxon>Chloroflexales</taxon>
        <taxon>Roseiflexineae</taxon>
        <taxon>Roseiflexaceae</taxon>
        <taxon>Roseiflexus</taxon>
    </lineage>
</organism>
<dbReference type="SMART" id="SM00267">
    <property type="entry name" value="GGDEF"/>
    <property type="match status" value="1"/>
</dbReference>
<feature type="domain" description="Response regulatory" evidence="3">
    <location>
        <begin position="6"/>
        <end position="122"/>
    </location>
</feature>
<feature type="domain" description="EAL" evidence="6">
    <location>
        <begin position="663"/>
        <end position="919"/>
    </location>
</feature>
<feature type="domain" description="PAS" evidence="4">
    <location>
        <begin position="361"/>
        <end position="423"/>
    </location>
</feature>
<accession>A7NNP6</accession>
<feature type="domain" description="PAS" evidence="4">
    <location>
        <begin position="230"/>
        <end position="266"/>
    </location>
</feature>
<dbReference type="InterPro" id="IPR001789">
    <property type="entry name" value="Sig_transdc_resp-reg_receiver"/>
</dbReference>
<dbReference type="Gene3D" id="3.40.50.2300">
    <property type="match status" value="1"/>
</dbReference>
<dbReference type="PROSITE" id="PS50883">
    <property type="entry name" value="EAL"/>
    <property type="match status" value="1"/>
</dbReference>
<feature type="coiled-coil region" evidence="2">
    <location>
        <begin position="167"/>
        <end position="208"/>
    </location>
</feature>
<dbReference type="InterPro" id="IPR000700">
    <property type="entry name" value="PAS-assoc_C"/>
</dbReference>
<dbReference type="EMBL" id="CP000804">
    <property type="protein sequence ID" value="ABU59190.1"/>
    <property type="molecule type" value="Genomic_DNA"/>
</dbReference>
<dbReference type="SUPFAM" id="SSF141868">
    <property type="entry name" value="EAL domain-like"/>
    <property type="match status" value="1"/>
</dbReference>
<dbReference type="PANTHER" id="PTHR44757:SF2">
    <property type="entry name" value="BIOFILM ARCHITECTURE MAINTENANCE PROTEIN MBAA"/>
    <property type="match status" value="1"/>
</dbReference>
<keyword evidence="2" id="KW-0175">Coiled coil</keyword>
<feature type="modified residue" description="4-aspartylphosphate" evidence="1">
    <location>
        <position position="55"/>
    </location>
</feature>
<sequence length="919" mass="102690">MPSPGHILVVDDHDYIRNALARQLERAGHTVVLRSDGIQALEAVRQQAFDLILLDILMPGMRGDRVLATLKSDPALRHIPVIVISGDQDLDLVAHCIELGAADYLGKPFNATILHARVNACLEQKRLRDTEQAYLRMRLQLLSTAADHPATAHDPTIQQAIRNSAGFEAVDQTLQAMLNRLEEEQRERQRAEEELRALNLMLEQRVAERTMLAEQRAEALKRSEASLRQQTNLLLAVLDSMGDAVVVTDAAGRLILYNSAAVHMLGDRLMSLLPSAPDTQVAQSPDGRSSLTPRDLPFARALRGESVNAAEVHLPAGDAGAEQWLSITARPLRDTEGLSGSVAIVRDVTEAKRAEAALRASEERYALAAQGANDGLWDWDLVNDRIYFASRWKAMLGYGDDEIGTSPDEWFSRVHPDDRERVELRLLAHTRRLIASFELEYRILHRDGAYRWMLCRGIAVWDASGRATRMVGSQTDITDRKRAEERLEYGILHDTLTGLPNRTLFMDRLSLALRRSQRERSLFAVLFLDLDRFKTINDSLGHAAGDELLVVVARRLEGVLRPGDTVARLGGDEFAVMLDRLDAPEDAEWIAERIQQALRAPLTIGGRTVYTTASIGLVLSNQGYERAEEIARDADTAMYQAKMGQRARYVVFDPDMRRKALSHFQLENDLRSAIEHGELCVYYQPIVALTSGRIVAVEALARWQHPQYGLIAPDQFIALAEEVGLINAIGQWVLQEACRQLRVWRTYYPHYADMWVNVNLSAHQLAQPDLVAQVADTIARNDVPARALKLEITENTFITHRDVAAAQLNDLRSLGVGVCIDDFGTGYSSLSYLSQFPVDTLKIDRVFINRLGAAREHREIVKAIITLAHSLGMTVVAEGVETLDQANELRALRCEYAQGWLFGCTAPPEQMEQMLAAHQ</sequence>
<dbReference type="CDD" id="cd00156">
    <property type="entry name" value="REC"/>
    <property type="match status" value="1"/>
</dbReference>
<dbReference type="PROSITE" id="PS50112">
    <property type="entry name" value="PAS"/>
    <property type="match status" value="2"/>
</dbReference>
<dbReference type="InterPro" id="IPR001610">
    <property type="entry name" value="PAC"/>
</dbReference>
<dbReference type="FunFam" id="3.30.70.270:FF:000001">
    <property type="entry name" value="Diguanylate cyclase domain protein"/>
    <property type="match status" value="1"/>
</dbReference>
<dbReference type="InterPro" id="IPR052155">
    <property type="entry name" value="Biofilm_reg_signaling"/>
</dbReference>
<dbReference type="NCBIfam" id="TIGR00254">
    <property type="entry name" value="GGDEF"/>
    <property type="match status" value="1"/>
</dbReference>
<dbReference type="PROSITE" id="PS50887">
    <property type="entry name" value="GGDEF"/>
    <property type="match status" value="1"/>
</dbReference>
<evidence type="ECO:0000259" key="5">
    <source>
        <dbReference type="PROSITE" id="PS50113"/>
    </source>
</evidence>
<feature type="domain" description="PAC" evidence="5">
    <location>
        <begin position="308"/>
        <end position="360"/>
    </location>
</feature>
<evidence type="ECO:0000259" key="4">
    <source>
        <dbReference type="PROSITE" id="PS50112"/>
    </source>
</evidence>
<evidence type="ECO:0000313" key="9">
    <source>
        <dbReference type="Proteomes" id="UP000000263"/>
    </source>
</evidence>
<dbReference type="InterPro" id="IPR011006">
    <property type="entry name" value="CheY-like_superfamily"/>
</dbReference>
<feature type="domain" description="PAC" evidence="5">
    <location>
        <begin position="437"/>
        <end position="489"/>
    </location>
</feature>
<dbReference type="InterPro" id="IPR000014">
    <property type="entry name" value="PAS"/>
</dbReference>
<dbReference type="SMART" id="SM00052">
    <property type="entry name" value="EAL"/>
    <property type="match status" value="1"/>
</dbReference>